<dbReference type="SUPFAM" id="SSF47203">
    <property type="entry name" value="Acyl-CoA dehydrogenase C-terminal domain-like"/>
    <property type="match status" value="1"/>
</dbReference>
<dbReference type="OrthoDB" id="2450120at2"/>
<dbReference type="GO" id="GO:0003995">
    <property type="term" value="F:acyl-CoA dehydrogenase activity"/>
    <property type="evidence" value="ECO:0007669"/>
    <property type="project" value="TreeGrafter"/>
</dbReference>
<dbReference type="KEGG" id="vei:Veis_4619"/>
<dbReference type="InterPro" id="IPR009075">
    <property type="entry name" value="AcylCo_DH/oxidase_C"/>
</dbReference>
<proteinExistence type="predicted"/>
<dbReference type="Pfam" id="PF00441">
    <property type="entry name" value="Acyl-CoA_dh_1"/>
    <property type="match status" value="1"/>
</dbReference>
<keyword evidence="1" id="KW-0285">Flavoprotein</keyword>
<keyword evidence="3" id="KW-0560">Oxidoreductase</keyword>
<dbReference type="RefSeq" id="WP_011812300.1">
    <property type="nucleotide sequence ID" value="NC_008786.1"/>
</dbReference>
<organism evidence="5 6">
    <name type="scientific">Verminephrobacter eiseniae (strain EF01-2)</name>
    <dbReference type="NCBI Taxonomy" id="391735"/>
    <lineage>
        <taxon>Bacteria</taxon>
        <taxon>Pseudomonadati</taxon>
        <taxon>Pseudomonadota</taxon>
        <taxon>Betaproteobacteria</taxon>
        <taxon>Burkholderiales</taxon>
        <taxon>Comamonadaceae</taxon>
        <taxon>Verminephrobacter</taxon>
    </lineage>
</organism>
<reference evidence="6" key="1">
    <citation type="submission" date="2006-12" db="EMBL/GenBank/DDBJ databases">
        <title>Complete sequence of chromosome 1 of Verminephrobacter eiseniae EF01-2.</title>
        <authorList>
            <person name="Copeland A."/>
            <person name="Lucas S."/>
            <person name="Lapidus A."/>
            <person name="Barry K."/>
            <person name="Detter J.C."/>
            <person name="Glavina del Rio T."/>
            <person name="Dalin E."/>
            <person name="Tice H."/>
            <person name="Pitluck S."/>
            <person name="Chertkov O."/>
            <person name="Brettin T."/>
            <person name="Bruce D."/>
            <person name="Han C."/>
            <person name="Tapia R."/>
            <person name="Gilna P."/>
            <person name="Schmutz J."/>
            <person name="Larimer F."/>
            <person name="Land M."/>
            <person name="Hauser L."/>
            <person name="Kyrpides N."/>
            <person name="Kim E."/>
            <person name="Stahl D."/>
            <person name="Richardson P."/>
        </authorList>
    </citation>
    <scope>NUCLEOTIDE SEQUENCE [LARGE SCALE GENOMIC DNA]</scope>
    <source>
        <strain evidence="6">EF01-2</strain>
    </source>
</reference>
<evidence type="ECO:0000256" key="1">
    <source>
        <dbReference type="ARBA" id="ARBA00022630"/>
    </source>
</evidence>
<evidence type="ECO:0000256" key="2">
    <source>
        <dbReference type="ARBA" id="ARBA00022827"/>
    </source>
</evidence>
<dbReference type="STRING" id="391735.Veis_4619"/>
<dbReference type="eggNOG" id="COG1960">
    <property type="taxonomic scope" value="Bacteria"/>
</dbReference>
<gene>
    <name evidence="5" type="ordered locus">Veis_4619</name>
</gene>
<feature type="domain" description="Acyl-CoA dehydrogenase/oxidase C-terminal" evidence="4">
    <location>
        <begin position="196"/>
        <end position="303"/>
    </location>
</feature>
<name>A1WRR0_VEREI</name>
<evidence type="ECO:0000256" key="3">
    <source>
        <dbReference type="ARBA" id="ARBA00023002"/>
    </source>
</evidence>
<keyword evidence="2" id="KW-0274">FAD</keyword>
<dbReference type="HOGENOM" id="CLU_018204_5_1_4"/>
<protein>
    <submittedName>
        <fullName evidence="5">Acyl-CoA dehydrogenase domain protein</fullName>
    </submittedName>
</protein>
<sequence>MTTLLLSTFGRLVGERHPIAQARKALPCDAPAQQALWSELADGGWLDAGCRDFQQENGAHTLLLGEITGRSLMTLPYASTAFLLMPLLEADARLLADGLVSPLRDFPASVRCSSVQQDDGWIEHFGEAAQYLHLLPVEDGAWRLERHAPSTVAVLPGMDPTIGLGRLGQVAVTAGTLTSQVVLPVLQRHFAFELAHLVGAAGASLDMAIAYAKEREQFGRPIGQFQAVKHALVDAWMGLDNARYALRSLLSATADGTLAPDLAGTAHRLAVSAGRRACKLAIQVHGGIGFAWEHDAHLYLKRVYHLAITTQRSLGLLQAAA</sequence>
<evidence type="ECO:0000259" key="4">
    <source>
        <dbReference type="Pfam" id="PF00441"/>
    </source>
</evidence>
<accession>A1WRR0</accession>
<evidence type="ECO:0000313" key="6">
    <source>
        <dbReference type="Proteomes" id="UP000000374"/>
    </source>
</evidence>
<dbReference type="GeneID" id="76462909"/>
<dbReference type="PANTHER" id="PTHR43884:SF20">
    <property type="entry name" value="ACYL-COA DEHYDROGENASE FADE28"/>
    <property type="match status" value="1"/>
</dbReference>
<keyword evidence="6" id="KW-1185">Reference proteome</keyword>
<dbReference type="Proteomes" id="UP000000374">
    <property type="component" value="Chromosome"/>
</dbReference>
<evidence type="ECO:0000313" key="5">
    <source>
        <dbReference type="EMBL" id="ABM60317.1"/>
    </source>
</evidence>
<dbReference type="AlphaFoldDB" id="A1WRR0"/>
<dbReference type="PANTHER" id="PTHR43884">
    <property type="entry name" value="ACYL-COA DEHYDROGENASE"/>
    <property type="match status" value="1"/>
</dbReference>
<dbReference type="EMBL" id="CP000542">
    <property type="protein sequence ID" value="ABM60317.1"/>
    <property type="molecule type" value="Genomic_DNA"/>
</dbReference>
<dbReference type="InterPro" id="IPR036250">
    <property type="entry name" value="AcylCo_DH-like_C"/>
</dbReference>
<dbReference type="Gene3D" id="1.20.140.10">
    <property type="entry name" value="Butyryl-CoA Dehydrogenase, subunit A, domain 3"/>
    <property type="match status" value="1"/>
</dbReference>